<protein>
    <submittedName>
        <fullName evidence="1">Uncharacterized protein</fullName>
    </submittedName>
</protein>
<sequence length="56" mass="6527">MKVSGEITFIHAHTLLHKPGLVKKGRLHFMMAPFNIFNRENNRDSIHQLFPQTKQA</sequence>
<accession>A0A392V138</accession>
<proteinExistence type="predicted"/>
<name>A0A392V138_9FABA</name>
<evidence type="ECO:0000313" key="2">
    <source>
        <dbReference type="Proteomes" id="UP000265520"/>
    </source>
</evidence>
<organism evidence="1 2">
    <name type="scientific">Trifolium medium</name>
    <dbReference type="NCBI Taxonomy" id="97028"/>
    <lineage>
        <taxon>Eukaryota</taxon>
        <taxon>Viridiplantae</taxon>
        <taxon>Streptophyta</taxon>
        <taxon>Embryophyta</taxon>
        <taxon>Tracheophyta</taxon>
        <taxon>Spermatophyta</taxon>
        <taxon>Magnoliopsida</taxon>
        <taxon>eudicotyledons</taxon>
        <taxon>Gunneridae</taxon>
        <taxon>Pentapetalae</taxon>
        <taxon>rosids</taxon>
        <taxon>fabids</taxon>
        <taxon>Fabales</taxon>
        <taxon>Fabaceae</taxon>
        <taxon>Papilionoideae</taxon>
        <taxon>50 kb inversion clade</taxon>
        <taxon>NPAAA clade</taxon>
        <taxon>Hologalegina</taxon>
        <taxon>IRL clade</taxon>
        <taxon>Trifolieae</taxon>
        <taxon>Trifolium</taxon>
    </lineage>
</organism>
<feature type="non-terminal residue" evidence="1">
    <location>
        <position position="56"/>
    </location>
</feature>
<evidence type="ECO:0000313" key="1">
    <source>
        <dbReference type="EMBL" id="MCI81998.1"/>
    </source>
</evidence>
<dbReference type="EMBL" id="LXQA011032367">
    <property type="protein sequence ID" value="MCI81998.1"/>
    <property type="molecule type" value="Genomic_DNA"/>
</dbReference>
<comment type="caution">
    <text evidence="1">The sequence shown here is derived from an EMBL/GenBank/DDBJ whole genome shotgun (WGS) entry which is preliminary data.</text>
</comment>
<dbReference type="AlphaFoldDB" id="A0A392V138"/>
<reference evidence="1 2" key="1">
    <citation type="journal article" date="2018" name="Front. Plant Sci.">
        <title>Red Clover (Trifolium pratense) and Zigzag Clover (T. medium) - A Picture of Genomic Similarities and Differences.</title>
        <authorList>
            <person name="Dluhosova J."/>
            <person name="Istvanek J."/>
            <person name="Nedelnik J."/>
            <person name="Repkova J."/>
        </authorList>
    </citation>
    <scope>NUCLEOTIDE SEQUENCE [LARGE SCALE GENOMIC DNA]</scope>
    <source>
        <strain evidence="2">cv. 10/8</strain>
        <tissue evidence="1">Leaf</tissue>
    </source>
</reference>
<keyword evidence="2" id="KW-1185">Reference proteome</keyword>
<dbReference type="Proteomes" id="UP000265520">
    <property type="component" value="Unassembled WGS sequence"/>
</dbReference>